<gene>
    <name evidence="4" type="ORF">CGK74_04635</name>
</gene>
<organism evidence="4 5">
    <name type="scientific">Thauera propionica</name>
    <dbReference type="NCBI Taxonomy" id="2019431"/>
    <lineage>
        <taxon>Bacteria</taxon>
        <taxon>Pseudomonadati</taxon>
        <taxon>Pseudomonadota</taxon>
        <taxon>Betaproteobacteria</taxon>
        <taxon>Rhodocyclales</taxon>
        <taxon>Zoogloeaceae</taxon>
        <taxon>Thauera</taxon>
    </lineage>
</organism>
<evidence type="ECO:0000256" key="1">
    <source>
        <dbReference type="SAM" id="SignalP"/>
    </source>
</evidence>
<dbReference type="InterPro" id="IPR052541">
    <property type="entry name" value="SQRD"/>
</dbReference>
<dbReference type="RefSeq" id="WP_094267301.1">
    <property type="nucleotide sequence ID" value="NZ_JAQVFK010000064.1"/>
</dbReference>
<dbReference type="InterPro" id="IPR006311">
    <property type="entry name" value="TAT_signal"/>
</dbReference>
<dbReference type="InterPro" id="IPR023753">
    <property type="entry name" value="FAD/NAD-binding_dom"/>
</dbReference>
<comment type="caution">
    <text evidence="4">The sequence shown here is derived from an EMBL/GenBank/DDBJ whole genome shotgun (WGS) entry which is preliminary data.</text>
</comment>
<feature type="domain" description="FAD/NAD(P)-binding" evidence="2">
    <location>
        <begin position="61"/>
        <end position="164"/>
    </location>
</feature>
<dbReference type="Proteomes" id="UP000215181">
    <property type="component" value="Unassembled WGS sequence"/>
</dbReference>
<accession>A0A235F3J1</accession>
<dbReference type="PANTHER" id="PTHR43755:SF1">
    <property type="entry name" value="FAD-DEPENDENT PYRIDINE NUCLEOTIDE-DISULPHIDE OXIDOREDUCTASE"/>
    <property type="match status" value="1"/>
</dbReference>
<evidence type="ECO:0000313" key="5">
    <source>
        <dbReference type="Proteomes" id="UP000215181"/>
    </source>
</evidence>
<keyword evidence="1" id="KW-0732">Signal</keyword>
<dbReference type="EMBL" id="NOIH01000003">
    <property type="protein sequence ID" value="OYD55477.1"/>
    <property type="molecule type" value="Genomic_DNA"/>
</dbReference>
<dbReference type="Pfam" id="PF07992">
    <property type="entry name" value="Pyr_redox_2"/>
    <property type="match status" value="1"/>
</dbReference>
<dbReference type="GO" id="GO:0016491">
    <property type="term" value="F:oxidoreductase activity"/>
    <property type="evidence" value="ECO:0007669"/>
    <property type="project" value="InterPro"/>
</dbReference>
<protein>
    <submittedName>
        <fullName evidence="4">Pyridine nucleotide-disulfide oxidoreductase</fullName>
    </submittedName>
</protein>
<proteinExistence type="predicted"/>
<dbReference type="PROSITE" id="PS51318">
    <property type="entry name" value="TAT"/>
    <property type="match status" value="1"/>
</dbReference>
<name>A0A235F3J1_9RHOO</name>
<evidence type="ECO:0000259" key="3">
    <source>
        <dbReference type="Pfam" id="PF21706"/>
    </source>
</evidence>
<dbReference type="InterPro" id="IPR036188">
    <property type="entry name" value="FAD/NAD-bd_sf"/>
</dbReference>
<dbReference type="AlphaFoldDB" id="A0A235F3J1"/>
<evidence type="ECO:0000259" key="2">
    <source>
        <dbReference type="Pfam" id="PF07992"/>
    </source>
</evidence>
<feature type="chain" id="PRO_5011969087" evidence="1">
    <location>
        <begin position="30"/>
        <end position="458"/>
    </location>
</feature>
<evidence type="ECO:0000313" key="4">
    <source>
        <dbReference type="EMBL" id="OYD55477.1"/>
    </source>
</evidence>
<dbReference type="Pfam" id="PF21706">
    <property type="entry name" value="FCSD_central"/>
    <property type="match status" value="1"/>
</dbReference>
<reference evidence="4 5" key="1">
    <citation type="submission" date="2017-07" db="EMBL/GenBank/DDBJ databases">
        <title>Thauera sp. KNDSS-Mac4 genome sequence and assembly.</title>
        <authorList>
            <person name="Mayilraj S."/>
        </authorList>
    </citation>
    <scope>NUCLEOTIDE SEQUENCE [LARGE SCALE GENOMIC DNA]</scope>
    <source>
        <strain evidence="4 5">KNDSS-Mac4</strain>
    </source>
</reference>
<dbReference type="PANTHER" id="PTHR43755">
    <property type="match status" value="1"/>
</dbReference>
<sequence length="458" mass="50983">MTQQTSHSRRRFLAAAGGIAAAAAAPSLAQGASPSADATRTLPFLIGRSTDTLAPRGKSPRVVICGGGWGGVTAAKYLRQYAPHLEVVLLERNPVFFSCPMSNKWLVDAVDTQFLTHDYLGVAEKYGYRFIQTEILEIERDRKAVVTAAGSVPYDYLIIAPGIRYNYEAWFANDRRMAEATRARFPAAYIPNAEHFHLKHALQSFKGGDLVMTLPPPPQRCPPSPYERACLIASMFRQKKIPGRIIILDHKDGVRPIGPGFRAAFEELYKDIITYVPNAHIEEVDPFAKRIKTAAGDFDFDHAILMAPHQAGDLAWKAGVVPQPGSGRPGGWADVDPLFLHDRNDKDVYVIGDAVGFVSPQFAFYPKAGHVANRHARIVARYIAEREAGREPSYILPDNLCYMMVNTNPQEGISVQFDYKVNDQGIIEQTQLDFNERSPATIPEDFNWARLIYEDMFS</sequence>
<feature type="signal peptide" evidence="1">
    <location>
        <begin position="1"/>
        <end position="29"/>
    </location>
</feature>
<dbReference type="SUPFAM" id="SSF51905">
    <property type="entry name" value="FAD/NAD(P)-binding domain"/>
    <property type="match status" value="2"/>
</dbReference>
<dbReference type="OrthoDB" id="9781621at2"/>
<feature type="domain" description="Sulfide dehydrogenase [flavocytochrome c] flavoprotein chain central" evidence="3">
    <location>
        <begin position="198"/>
        <end position="297"/>
    </location>
</feature>
<dbReference type="InterPro" id="IPR049386">
    <property type="entry name" value="FCSD_central"/>
</dbReference>
<keyword evidence="5" id="KW-1185">Reference proteome</keyword>
<dbReference type="Gene3D" id="3.50.50.60">
    <property type="entry name" value="FAD/NAD(P)-binding domain"/>
    <property type="match status" value="2"/>
</dbReference>